<evidence type="ECO:0000313" key="2">
    <source>
        <dbReference type="Proteomes" id="UP000814128"/>
    </source>
</evidence>
<comment type="caution">
    <text evidence="1">The sequence shown here is derived from an EMBL/GenBank/DDBJ whole genome shotgun (WGS) entry which is preliminary data.</text>
</comment>
<protein>
    <submittedName>
        <fullName evidence="1">Amidase signature domain-containing protein</fullName>
    </submittedName>
</protein>
<reference evidence="1" key="1">
    <citation type="submission" date="2021-02" db="EMBL/GenBank/DDBJ databases">
        <authorList>
            <consortium name="DOE Joint Genome Institute"/>
            <person name="Ahrendt S."/>
            <person name="Looney B.P."/>
            <person name="Miyauchi S."/>
            <person name="Morin E."/>
            <person name="Drula E."/>
            <person name="Courty P.E."/>
            <person name="Chicoki N."/>
            <person name="Fauchery L."/>
            <person name="Kohler A."/>
            <person name="Kuo A."/>
            <person name="Labutti K."/>
            <person name="Pangilinan J."/>
            <person name="Lipzen A."/>
            <person name="Riley R."/>
            <person name="Andreopoulos W."/>
            <person name="He G."/>
            <person name="Johnson J."/>
            <person name="Barry K.W."/>
            <person name="Grigoriev I.V."/>
            <person name="Nagy L."/>
            <person name="Hibbett D."/>
            <person name="Henrissat B."/>
            <person name="Matheny P.B."/>
            <person name="Labbe J."/>
            <person name="Martin F."/>
        </authorList>
    </citation>
    <scope>NUCLEOTIDE SEQUENCE</scope>
    <source>
        <strain evidence="1">EC-137</strain>
    </source>
</reference>
<reference evidence="1" key="2">
    <citation type="journal article" date="2022" name="New Phytol.">
        <title>Evolutionary transition to the ectomycorrhizal habit in the genomes of a hyperdiverse lineage of mushroom-forming fungi.</title>
        <authorList>
            <person name="Looney B."/>
            <person name="Miyauchi S."/>
            <person name="Morin E."/>
            <person name="Drula E."/>
            <person name="Courty P.E."/>
            <person name="Kohler A."/>
            <person name="Kuo A."/>
            <person name="LaButti K."/>
            <person name="Pangilinan J."/>
            <person name="Lipzen A."/>
            <person name="Riley R."/>
            <person name="Andreopoulos W."/>
            <person name="He G."/>
            <person name="Johnson J."/>
            <person name="Nolan M."/>
            <person name="Tritt A."/>
            <person name="Barry K.W."/>
            <person name="Grigoriev I.V."/>
            <person name="Nagy L.G."/>
            <person name="Hibbett D."/>
            <person name="Henrissat B."/>
            <person name="Matheny P.B."/>
            <person name="Labbe J."/>
            <person name="Martin F.M."/>
        </authorList>
    </citation>
    <scope>NUCLEOTIDE SEQUENCE</scope>
    <source>
        <strain evidence="1">EC-137</strain>
    </source>
</reference>
<proteinExistence type="predicted"/>
<dbReference type="EMBL" id="MU273561">
    <property type="protein sequence ID" value="KAI0031973.1"/>
    <property type="molecule type" value="Genomic_DNA"/>
</dbReference>
<evidence type="ECO:0000313" key="1">
    <source>
        <dbReference type="EMBL" id="KAI0031973.1"/>
    </source>
</evidence>
<dbReference type="Proteomes" id="UP000814128">
    <property type="component" value="Unassembled WGS sequence"/>
</dbReference>
<name>A0ACB8QJS9_9AGAM</name>
<organism evidence="1 2">
    <name type="scientific">Vararia minispora EC-137</name>
    <dbReference type="NCBI Taxonomy" id="1314806"/>
    <lineage>
        <taxon>Eukaryota</taxon>
        <taxon>Fungi</taxon>
        <taxon>Dikarya</taxon>
        <taxon>Basidiomycota</taxon>
        <taxon>Agaricomycotina</taxon>
        <taxon>Agaricomycetes</taxon>
        <taxon>Russulales</taxon>
        <taxon>Lachnocladiaceae</taxon>
        <taxon>Vararia</taxon>
    </lineage>
</organism>
<keyword evidence="2" id="KW-1185">Reference proteome</keyword>
<sequence length="552" mass="60966">MSNLKALPKDWKSIVLSKREALFARIPEAWRLSSVPAANELRDAVHFPRQFMSERAYDITETLDARALLDKIASGHYTAYEVVEAFCHRAAIAQQVVNCLTEINFEDALARARELDDYFRVHERTIGPLHGLPVSLKDQFRVKGTNAALGLVSFIDAVDTSETESFLVKELRDLGAIIYVKTTVPTAVSHIDCHNNVTGQTYSPVNRFMSSGGSSGGEGALIAMHGSIIGIGTDIGASTRLPAAVNGIYGIRPSHGRLPYLGVRELIVGNTSAPFVPGPLGAKLSNIQMMTEAILGRKPWIHDPRVAEMPWRVSEYEDIHERGKHGDLVFGILTFDGGVMPQPPILRALKEVVNWAPPAHTDGSKIMTELFVADGGAKIHEAHTRSGEPPNSLVTGIFGKTAIEPMSLADFFDVNERRYRYQQAYTEYWNSTARLTKSGRPVDAVILPTFPGSSFRPGDGLYYDYTAIVNLLDYTAAIVPWSHVDKNKDLLNFDYKAATTVDRLIHSHYDPEIFDGAPVALQIMGRRFQEERVLAVAKVIDELAYLGAHSRL</sequence>
<gene>
    <name evidence="1" type="ORF">K488DRAFT_50956</name>
</gene>
<accession>A0ACB8QJS9</accession>